<dbReference type="InterPro" id="IPR018679">
    <property type="entry name" value="DUF2161"/>
</dbReference>
<evidence type="ECO:0000313" key="1">
    <source>
        <dbReference type="EMBL" id="KAJ54840.1"/>
    </source>
</evidence>
<gene>
    <name evidence="1" type="ORF">ACMU_13830</name>
</gene>
<evidence type="ECO:0000313" key="2">
    <source>
        <dbReference type="Proteomes" id="UP000026249"/>
    </source>
</evidence>
<dbReference type="Pfam" id="PF09929">
    <property type="entry name" value="DUF2161"/>
    <property type="match status" value="1"/>
</dbReference>
<reference evidence="1 2" key="1">
    <citation type="submission" date="2014-03" db="EMBL/GenBank/DDBJ databases">
        <title>Draft Genome Sequence of Actibacterium mucosum KCTC 23349, a Marine Alphaproteobacterium with Complex Ionic Requirements Isolated from Mediterranean Seawater at Malvarrosa Beach, Valencia, Spain.</title>
        <authorList>
            <person name="Arahal D.R."/>
            <person name="Shao Z."/>
            <person name="Lai Q."/>
            <person name="Pujalte M.J."/>
        </authorList>
    </citation>
    <scope>NUCLEOTIDE SEQUENCE [LARGE SCALE GENOMIC DNA]</scope>
    <source>
        <strain evidence="1 2">KCTC 23349</strain>
    </source>
</reference>
<name>A0A037ZEC8_9RHOB</name>
<proteinExistence type="predicted"/>
<protein>
    <submittedName>
        <fullName evidence="1">Uncharacterized protein</fullName>
    </submittedName>
</protein>
<dbReference type="STRING" id="1454373.ACMU_13830"/>
<dbReference type="Proteomes" id="UP000026249">
    <property type="component" value="Unassembled WGS sequence"/>
</dbReference>
<organism evidence="1 2">
    <name type="scientific">Actibacterium mucosum KCTC 23349</name>
    <dbReference type="NCBI Taxonomy" id="1454373"/>
    <lineage>
        <taxon>Bacteria</taxon>
        <taxon>Pseudomonadati</taxon>
        <taxon>Pseudomonadota</taxon>
        <taxon>Alphaproteobacteria</taxon>
        <taxon>Rhodobacterales</taxon>
        <taxon>Roseobacteraceae</taxon>
        <taxon>Actibacterium</taxon>
    </lineage>
</organism>
<comment type="caution">
    <text evidence="1">The sequence shown here is derived from an EMBL/GenBank/DDBJ whole genome shotgun (WGS) entry which is preliminary data.</text>
</comment>
<accession>A0A037ZEC8</accession>
<dbReference type="EMBL" id="JFKE01000005">
    <property type="protein sequence ID" value="KAJ54840.1"/>
    <property type="molecule type" value="Genomic_DNA"/>
</dbReference>
<keyword evidence="2" id="KW-1185">Reference proteome</keyword>
<dbReference type="RefSeq" id="WP_201769889.1">
    <property type="nucleotide sequence ID" value="NZ_JFKE01000005.1"/>
</dbReference>
<dbReference type="AlphaFoldDB" id="A0A037ZEC8"/>
<sequence>MANTIRETELYAPIKTYLQGQGYEVKGEVGAADLVAVRDGEDPVIVELKTAVSLTLFHQGIARQTVTDWVYLAVPRSATKAFAKTLKSNIALARRLGLGLITVRLRDGHVEVHCDPGPYQPRQSKPRKARLLREFARRVGDPNTGGATRAGLITAYRQDALRCAAHLAEHGPTKGAEVAKATGVPTATRLMAADHYGWFERVQTGIYAVTPKGVEGLKMYATALQPDK</sequence>